<keyword evidence="8 13" id="KW-1133">Transmembrane helix</keyword>
<sequence length="123" mass="14045">SFRPRQFPAAGHLGEFTAVSHCSRTSEASEEPLCFTKSPANPRHWTTRQSMGSDHQQPLWRAMLISLTFAAILLWCFLRSETEADRRAEDFFRAVLHQVRNGQGFANPSWQGRRGKTIKRNDG</sequence>
<protein>
    <submittedName>
        <fullName evidence="14">Uncharacterized protein</fullName>
    </submittedName>
</protein>
<organism evidence="14 15">
    <name type="scientific">Pseudonaja textilis</name>
    <name type="common">Eastern brown snake</name>
    <dbReference type="NCBI Taxonomy" id="8673"/>
    <lineage>
        <taxon>Eukaryota</taxon>
        <taxon>Metazoa</taxon>
        <taxon>Chordata</taxon>
        <taxon>Craniata</taxon>
        <taxon>Vertebrata</taxon>
        <taxon>Euteleostomi</taxon>
        <taxon>Lepidosauria</taxon>
        <taxon>Squamata</taxon>
        <taxon>Bifurcata</taxon>
        <taxon>Unidentata</taxon>
        <taxon>Episquamata</taxon>
        <taxon>Toxicofera</taxon>
        <taxon>Serpentes</taxon>
        <taxon>Colubroidea</taxon>
        <taxon>Elapidae</taxon>
        <taxon>Hydrophiinae</taxon>
        <taxon>Pseudonaja</taxon>
    </lineage>
</organism>
<evidence type="ECO:0000256" key="9">
    <source>
        <dbReference type="ARBA" id="ARBA00023128"/>
    </source>
</evidence>
<evidence type="ECO:0000256" key="3">
    <source>
        <dbReference type="ARBA" id="ARBA00022660"/>
    </source>
</evidence>
<evidence type="ECO:0000256" key="2">
    <source>
        <dbReference type="ARBA" id="ARBA00022448"/>
    </source>
</evidence>
<evidence type="ECO:0000256" key="12">
    <source>
        <dbReference type="SAM" id="MobiDB-lite"/>
    </source>
</evidence>
<evidence type="ECO:0000256" key="7">
    <source>
        <dbReference type="ARBA" id="ARBA00022982"/>
    </source>
</evidence>
<evidence type="ECO:0000313" key="15">
    <source>
        <dbReference type="Proteomes" id="UP000472273"/>
    </source>
</evidence>
<evidence type="ECO:0000256" key="8">
    <source>
        <dbReference type="ARBA" id="ARBA00022989"/>
    </source>
</evidence>
<proteinExistence type="inferred from homology"/>
<keyword evidence="2" id="KW-0813">Transport</keyword>
<dbReference type="Ensembl" id="ENSPTXT00000017227.1">
    <property type="protein sequence ID" value="ENSPTXP00000016714.1"/>
    <property type="gene ID" value="ENSPTXG00000011535.1"/>
</dbReference>
<evidence type="ECO:0000256" key="13">
    <source>
        <dbReference type="SAM" id="Phobius"/>
    </source>
</evidence>
<dbReference type="GeneTree" id="ENSGT00960000191310"/>
<feature type="compositionally biased region" description="Basic residues" evidence="12">
    <location>
        <begin position="113"/>
        <end position="123"/>
    </location>
</feature>
<accession>A0A670Z0C2</accession>
<evidence type="ECO:0000256" key="11">
    <source>
        <dbReference type="ARBA" id="ARBA00034713"/>
    </source>
</evidence>
<evidence type="ECO:0000256" key="6">
    <source>
        <dbReference type="ARBA" id="ARBA00022792"/>
    </source>
</evidence>
<dbReference type="AlphaFoldDB" id="A0A670Z0C2"/>
<reference evidence="14" key="1">
    <citation type="submission" date="2025-08" db="UniProtKB">
        <authorList>
            <consortium name="Ensembl"/>
        </authorList>
    </citation>
    <scope>IDENTIFICATION</scope>
</reference>
<evidence type="ECO:0000313" key="14">
    <source>
        <dbReference type="Ensembl" id="ENSPTXP00000016714.1"/>
    </source>
</evidence>
<dbReference type="PRINTS" id="PR02042">
    <property type="entry name" value="CCSMST1"/>
</dbReference>
<feature type="transmembrane region" description="Helical" evidence="13">
    <location>
        <begin position="59"/>
        <end position="78"/>
    </location>
</feature>
<keyword evidence="15" id="KW-1185">Reference proteome</keyword>
<evidence type="ECO:0000256" key="5">
    <source>
        <dbReference type="ARBA" id="ARBA00022729"/>
    </source>
</evidence>
<keyword evidence="5" id="KW-0732">Signal</keyword>
<dbReference type="Pfam" id="PF15013">
    <property type="entry name" value="CCSMST1"/>
    <property type="match status" value="1"/>
</dbReference>
<evidence type="ECO:0000256" key="10">
    <source>
        <dbReference type="ARBA" id="ARBA00023136"/>
    </source>
</evidence>
<keyword evidence="3" id="KW-0679">Respiratory chain</keyword>
<keyword evidence="7" id="KW-0249">Electron transport</keyword>
<evidence type="ECO:0000256" key="4">
    <source>
        <dbReference type="ARBA" id="ARBA00022692"/>
    </source>
</evidence>
<comment type="subcellular location">
    <subcellularLocation>
        <location evidence="1">Mitochondrion inner membrane</location>
        <topology evidence="1">Single-pass membrane protein</topology>
    </subcellularLocation>
</comment>
<reference evidence="14" key="2">
    <citation type="submission" date="2025-09" db="UniProtKB">
        <authorList>
            <consortium name="Ensembl"/>
        </authorList>
    </citation>
    <scope>IDENTIFICATION</scope>
</reference>
<keyword evidence="4 13" id="KW-0812">Transmembrane</keyword>
<dbReference type="InterPro" id="IPR023248">
    <property type="entry name" value="UQCC4_vert"/>
</dbReference>
<dbReference type="InterPro" id="IPR029160">
    <property type="entry name" value="UQCC4"/>
</dbReference>
<dbReference type="PANTHER" id="PTHR35268:SF1">
    <property type="entry name" value="UBIQUINOL-CYTOCHROME-C REDUCTASE COMPLEX ASSEMBLY FACTOR 4"/>
    <property type="match status" value="1"/>
</dbReference>
<dbReference type="PANTHER" id="PTHR35268">
    <property type="entry name" value="PROTEIN CCSMST1"/>
    <property type="match status" value="1"/>
</dbReference>
<evidence type="ECO:0000256" key="1">
    <source>
        <dbReference type="ARBA" id="ARBA00004434"/>
    </source>
</evidence>
<feature type="region of interest" description="Disordered" evidence="12">
    <location>
        <begin position="25"/>
        <end position="52"/>
    </location>
</feature>
<keyword evidence="10 13" id="KW-0472">Membrane</keyword>
<dbReference type="Proteomes" id="UP000472273">
    <property type="component" value="Unplaced"/>
</dbReference>
<keyword evidence="6" id="KW-0999">Mitochondrion inner membrane</keyword>
<comment type="similarity">
    <text evidence="11">Belongs to the UQCC4 family.</text>
</comment>
<dbReference type="GO" id="GO:0005743">
    <property type="term" value="C:mitochondrial inner membrane"/>
    <property type="evidence" value="ECO:0007669"/>
    <property type="project" value="UniProtKB-SubCell"/>
</dbReference>
<keyword evidence="9" id="KW-0496">Mitochondrion</keyword>
<feature type="region of interest" description="Disordered" evidence="12">
    <location>
        <begin position="103"/>
        <end position="123"/>
    </location>
</feature>
<name>A0A670Z0C2_PSETE</name>